<gene>
    <name evidence="1" type="ORF">J7302_02190</name>
</gene>
<evidence type="ECO:0000313" key="1">
    <source>
        <dbReference type="EMBL" id="MBT8764950.1"/>
    </source>
</evidence>
<comment type="caution">
    <text evidence="1">The sequence shown here is derived from an EMBL/GenBank/DDBJ whole genome shotgun (WGS) entry which is preliminary data.</text>
</comment>
<dbReference type="InterPro" id="IPR009467">
    <property type="entry name" value="Glycolipid-bd_prot_put"/>
</dbReference>
<dbReference type="RefSeq" id="WP_215369679.1">
    <property type="nucleotide sequence ID" value="NZ_JAGTIS010000001.1"/>
</dbReference>
<sequence>MRTNALWTHLWNLKAPTSGLEDFRLDGRRADGWVLAFDDAGQPYRLHYSLEFEKGWEPRTFSARVRDAHGSRTLALKRDNHLDWSDGEGNKLLELSGCLDLDLWPTPFTNSPSIWRLYLALGECREIEAVFIEAPQLSIRRMRQAYTRLDQHHYLYQNLDGSGFEAVLTLGNDGLVERYPRFFQRQ</sequence>
<accession>A0ABS5XB91</accession>
<organism evidence="1 2">
    <name type="scientific">Metapseudomonas boanensis</name>
    <dbReference type="NCBI Taxonomy" id="2822138"/>
    <lineage>
        <taxon>Bacteria</taxon>
        <taxon>Pseudomonadati</taxon>
        <taxon>Pseudomonadota</taxon>
        <taxon>Gammaproteobacteria</taxon>
        <taxon>Pseudomonadales</taxon>
        <taxon>Pseudomonadaceae</taxon>
        <taxon>Metapseudomonas</taxon>
    </lineage>
</organism>
<dbReference type="SUPFAM" id="SSF159275">
    <property type="entry name" value="PA1994-like"/>
    <property type="match status" value="1"/>
</dbReference>
<dbReference type="EMBL" id="JAGTIS010000001">
    <property type="protein sequence ID" value="MBT8764950.1"/>
    <property type="molecule type" value="Genomic_DNA"/>
</dbReference>
<proteinExistence type="predicted"/>
<dbReference type="Proteomes" id="UP001519667">
    <property type="component" value="Unassembled WGS sequence"/>
</dbReference>
<protein>
    <submittedName>
        <fullName evidence="1">Glycolipid-binding domain-containing protein</fullName>
    </submittedName>
</protein>
<name>A0ABS5XB91_9GAMM</name>
<keyword evidence="2" id="KW-1185">Reference proteome</keyword>
<evidence type="ECO:0000313" key="2">
    <source>
        <dbReference type="Proteomes" id="UP001519667"/>
    </source>
</evidence>
<dbReference type="Pfam" id="PF06475">
    <property type="entry name" value="Glycolipid_bind"/>
    <property type="match status" value="1"/>
</dbReference>
<reference evidence="1 2" key="1">
    <citation type="submission" date="2021-04" db="EMBL/GenBank/DDBJ databases">
        <title>Pseudomonas boanensis sp. nov., a bacterium isolated from river water used for household purposes in Boane District, Mozambique.</title>
        <authorList>
            <person name="Nicklasson M."/>
            <person name="Martin-Rodriguez A.J."/>
            <person name="Thorell K."/>
            <person name="Neves L."/>
            <person name="Mussagy A."/>
            <person name="Rydberg H.A."/>
            <person name="Hernroth B."/>
            <person name="Svensson-Stadler L."/>
            <person name="Sjoling A."/>
        </authorList>
    </citation>
    <scope>NUCLEOTIDE SEQUENCE [LARGE SCALE GENOMIC DNA]</scope>
    <source>
        <strain evidence="1 2">DB1</strain>
    </source>
</reference>